<dbReference type="EMBL" id="DF967973">
    <property type="protein sequence ID" value="GAP15981.1"/>
    <property type="molecule type" value="Genomic_DNA"/>
</dbReference>
<organism evidence="4">
    <name type="scientific">Longilinea arvoryzae</name>
    <dbReference type="NCBI Taxonomy" id="360412"/>
    <lineage>
        <taxon>Bacteria</taxon>
        <taxon>Bacillati</taxon>
        <taxon>Chloroflexota</taxon>
        <taxon>Anaerolineae</taxon>
        <taxon>Anaerolineales</taxon>
        <taxon>Anaerolineaceae</taxon>
        <taxon>Longilinea</taxon>
    </lineage>
</organism>
<dbReference type="Gene3D" id="3.40.50.300">
    <property type="entry name" value="P-loop containing nucleotide triphosphate hydrolases"/>
    <property type="match status" value="1"/>
</dbReference>
<reference evidence="4" key="1">
    <citation type="submission" date="2015-07" db="EMBL/GenBank/DDBJ databases">
        <title>Draft Genome Sequences of Anaerolinea thermolimosa IMO-1, Bellilinea caldifistulae GOMI-1, Leptolinea tardivitalis YMTK-2, Levilinea saccharolytica KIBI-1,Longilinea arvoryzae KOME-1, Previously Described as Members of the Anaerolineaceae (Chloroflexi).</title>
        <authorList>
            <person name="Sekiguchi Y."/>
            <person name="Ohashi A."/>
            <person name="Matsuura N."/>
            <person name="Tourlousse M.D."/>
        </authorList>
    </citation>
    <scope>NUCLEOTIDE SEQUENCE [LARGE SCALE GENOMIC DNA]</scope>
    <source>
        <strain evidence="4">KOME-1</strain>
    </source>
</reference>
<dbReference type="SMART" id="SM00028">
    <property type="entry name" value="TPR"/>
    <property type="match status" value="5"/>
</dbReference>
<accession>A0A0K8MY77</accession>
<dbReference type="SUPFAM" id="SSF52540">
    <property type="entry name" value="P-loop containing nucleoside triphosphate hydrolases"/>
    <property type="match status" value="1"/>
</dbReference>
<dbReference type="PANTHER" id="PTHR16305:SF28">
    <property type="entry name" value="GUANYLATE CYCLASE DOMAIN-CONTAINING PROTEIN"/>
    <property type="match status" value="1"/>
</dbReference>
<evidence type="ECO:0000259" key="3">
    <source>
        <dbReference type="Pfam" id="PF13191"/>
    </source>
</evidence>
<dbReference type="OrthoDB" id="134933at2"/>
<dbReference type="GO" id="GO:0004016">
    <property type="term" value="F:adenylate cyclase activity"/>
    <property type="evidence" value="ECO:0007669"/>
    <property type="project" value="TreeGrafter"/>
</dbReference>
<dbReference type="GO" id="GO:0005524">
    <property type="term" value="F:ATP binding"/>
    <property type="evidence" value="ECO:0007669"/>
    <property type="project" value="UniProtKB-KW"/>
</dbReference>
<evidence type="ECO:0000313" key="5">
    <source>
        <dbReference type="Proteomes" id="UP000055060"/>
    </source>
</evidence>
<dbReference type="SUPFAM" id="SSF48452">
    <property type="entry name" value="TPR-like"/>
    <property type="match status" value="4"/>
</dbReference>
<protein>
    <submittedName>
        <fullName evidence="4">Protein containg AAA ATPase domain</fullName>
    </submittedName>
</protein>
<dbReference type="InterPro" id="IPR019734">
    <property type="entry name" value="TPR_rpt"/>
</dbReference>
<dbReference type="InterPro" id="IPR027417">
    <property type="entry name" value="P-loop_NTPase"/>
</dbReference>
<name>A0A0K8MY77_9CHLR</name>
<proteinExistence type="predicted"/>
<evidence type="ECO:0000256" key="2">
    <source>
        <dbReference type="ARBA" id="ARBA00022840"/>
    </source>
</evidence>
<dbReference type="RefSeq" id="WP_075075378.1">
    <property type="nucleotide sequence ID" value="NZ_DF967973.1"/>
</dbReference>
<dbReference type="InterPro" id="IPR011990">
    <property type="entry name" value="TPR-like_helical_dom_sf"/>
</dbReference>
<dbReference type="Gene3D" id="1.25.40.10">
    <property type="entry name" value="Tetratricopeptide repeat domain"/>
    <property type="match status" value="2"/>
</dbReference>
<evidence type="ECO:0000313" key="4">
    <source>
        <dbReference type="EMBL" id="GAP15981.1"/>
    </source>
</evidence>
<keyword evidence="1" id="KW-0547">Nucleotide-binding</keyword>
<feature type="domain" description="Orc1-like AAA ATPase" evidence="3">
    <location>
        <begin position="3"/>
        <end position="194"/>
    </location>
</feature>
<keyword evidence="5" id="KW-1185">Reference proteome</keyword>
<keyword evidence="2" id="KW-0067">ATP-binding</keyword>
<sequence length="964" mass="107211">MDLVSREKELALLSAALDRAQAGSFQIVFVTGEPGAGKTALVETFIEHARKQYPDLLTGEGKCFEISGAGQEPYSPFLSLLDGIYTSPSVNAGWILLTRAMADLAPDWLQILPAGNVAAAVIRSIQWGQREFGDKGEGIDKQRHMVQFANILRLASKDHPVLLWVDDLQWSDNASLDLISFLADQISTEHILLICAFRPTDVASPTPFGPHPVRKLVSQLKQHARCSEIKLSNFTLANTEQYLELREHHLPRAFIKRLWRESGGNPLFIREYLALLHAKHLTQREKGYFILAQPEVEVEIPPSVEAVIHQRLDLIAQDLKHLLSYASVQGERFTSHVLTGSLGTTAELPVLDALDRLESDYKLISELEDKQLVVKFGAGYKFVHALIQQVLYKELSGSQRRLLHLTIARLLEQLYSTEAPAYATELAHHYELGGDIPRALDYYHQAVQNALAVQSLDDAGEAIASIQRLAELIRDRLWLARALLLQAETLFWKGAYSSAVDTTREGERLCEELRQPVMHAYFHYWQARSLRCLGRISESVETAKLALELLTGQPDTARLAGLLHAYLGSVSDSLSLDDQRQHLLTALEIADQHGLPDVRARALIEQAWIAINRLDQPQQAVKFAQQAARDAREHNLLNEQVSCLRLEAFGYLRLDQGHEAFSKDEEAVALARQHGLPVALHLALYSQSFSAACGLGDLQRALQALSESIAIAGQYHFPVSRNLWGQWFNLNFSLGRWDEARRGRDNLYASLGSSYQRGLGYDYCLQGHLAFGQGQLEQAIEFYRKSIAMYNRYSPDERDTRSVEPYLGAALVKMGHCDSAREIVQRALTYWDGRYPARHANCLRILADIDLSAGKTEEAIRQLHAAESAAAGAAAEYPWPVQPQIQTSLARACIAAGRGGDAIQSALAAYQSYSATGHFLRGEAAYLAGQAYATDGKPELAIGYFNEARDTLEKLGLSDPEKAG</sequence>
<dbReference type="Pfam" id="PF13191">
    <property type="entry name" value="AAA_16"/>
    <property type="match status" value="1"/>
</dbReference>
<dbReference type="InterPro" id="IPR041664">
    <property type="entry name" value="AAA_16"/>
</dbReference>
<dbReference type="PANTHER" id="PTHR16305">
    <property type="entry name" value="TESTICULAR SOLUBLE ADENYLYL CYCLASE"/>
    <property type="match status" value="1"/>
</dbReference>
<dbReference type="GO" id="GO:0005737">
    <property type="term" value="C:cytoplasm"/>
    <property type="evidence" value="ECO:0007669"/>
    <property type="project" value="TreeGrafter"/>
</dbReference>
<evidence type="ECO:0000256" key="1">
    <source>
        <dbReference type="ARBA" id="ARBA00022741"/>
    </source>
</evidence>
<dbReference type="Proteomes" id="UP000055060">
    <property type="component" value="Unassembled WGS sequence"/>
</dbReference>
<gene>
    <name evidence="4" type="ORF">LARV_03776</name>
</gene>
<dbReference type="STRING" id="360412.LARV_03776"/>
<dbReference type="AlphaFoldDB" id="A0A0K8MY77"/>